<comment type="caution">
    <text evidence="2">The sequence shown here is derived from an EMBL/GenBank/DDBJ whole genome shotgun (WGS) entry which is preliminary data.</text>
</comment>
<evidence type="ECO:0000313" key="2">
    <source>
        <dbReference type="EMBL" id="TDT72022.1"/>
    </source>
</evidence>
<sequence>MKKTIFFLLLIFSIIANANIIEVNNLYLKILKNHTKVGIKDNVKTRLVDYKNLKTDSDYKKLINLIETFDVSTLKSNNEKKAFWINVYNISAIKIITDNYPIKSIKDKTTLFKSVWDRKVINIKNKSYSLDEIENNILRKMDDPKIHFAIVCASLSCPTLNYKPYYAEKLDAQLEKSKNDFLKNKTKGFVKKKNKIYISKIFKWFQEDFGNINEYLNLPENSNIKYLNYNWSLNDY</sequence>
<gene>
    <name evidence="2" type="ORF">EV215_0718</name>
</gene>
<dbReference type="AlphaFoldDB" id="A0AA46DZT8"/>
<dbReference type="PANTHER" id="PTHR46361:SF3">
    <property type="entry name" value="ELECTRON CARRIER_ PROTEIN DISULFIDE OXIDOREDUCTASE"/>
    <property type="match status" value="1"/>
</dbReference>
<keyword evidence="3" id="KW-1185">Reference proteome</keyword>
<dbReference type="RefSeq" id="WP_134112609.1">
    <property type="nucleotide sequence ID" value="NZ_SOBG01000002.1"/>
</dbReference>
<dbReference type="InterPro" id="IPR006869">
    <property type="entry name" value="DUF547"/>
</dbReference>
<organism evidence="2 3">
    <name type="scientific">Hypnocyclicus thermotrophus</name>
    <dbReference type="NCBI Taxonomy" id="1627895"/>
    <lineage>
        <taxon>Bacteria</taxon>
        <taxon>Fusobacteriati</taxon>
        <taxon>Fusobacteriota</taxon>
        <taxon>Fusobacteriia</taxon>
        <taxon>Fusobacteriales</taxon>
        <taxon>Fusobacteriaceae</taxon>
        <taxon>Hypnocyclicus</taxon>
    </lineage>
</organism>
<dbReference type="EMBL" id="SOBG01000002">
    <property type="protein sequence ID" value="TDT72022.1"/>
    <property type="molecule type" value="Genomic_DNA"/>
</dbReference>
<name>A0AA46DZT8_9FUSO</name>
<evidence type="ECO:0000259" key="1">
    <source>
        <dbReference type="Pfam" id="PF04784"/>
    </source>
</evidence>
<dbReference type="Pfam" id="PF04784">
    <property type="entry name" value="DUF547"/>
    <property type="match status" value="1"/>
</dbReference>
<proteinExistence type="predicted"/>
<reference evidence="2 3" key="1">
    <citation type="submission" date="2019-03" db="EMBL/GenBank/DDBJ databases">
        <title>Genomic Encyclopedia of Type Strains, Phase IV (KMG-IV): sequencing the most valuable type-strain genomes for metagenomic binning, comparative biology and taxonomic classification.</title>
        <authorList>
            <person name="Goeker M."/>
        </authorList>
    </citation>
    <scope>NUCLEOTIDE SEQUENCE [LARGE SCALE GENOMIC DNA]</scope>
    <source>
        <strain evidence="2 3">DSM 100055</strain>
    </source>
</reference>
<protein>
    <submittedName>
        <fullName evidence="2">Uncharacterized protein DUF547</fullName>
    </submittedName>
</protein>
<dbReference type="PANTHER" id="PTHR46361">
    <property type="entry name" value="ELECTRON CARRIER/ PROTEIN DISULFIDE OXIDOREDUCTASE"/>
    <property type="match status" value="1"/>
</dbReference>
<feature type="domain" description="DUF547" evidence="1">
    <location>
        <begin position="74"/>
        <end position="182"/>
    </location>
</feature>
<dbReference type="Proteomes" id="UP000294678">
    <property type="component" value="Unassembled WGS sequence"/>
</dbReference>
<accession>A0AA46DZT8</accession>
<evidence type="ECO:0000313" key="3">
    <source>
        <dbReference type="Proteomes" id="UP000294678"/>
    </source>
</evidence>